<dbReference type="PANTHER" id="PTHR11440">
    <property type="entry name" value="LECITHIN-CHOLESTEROL ACYLTRANSFERASE-RELATED"/>
    <property type="match status" value="1"/>
</dbReference>
<name>A0A7T7XMQ0_9SPIR</name>
<sequence>MEETIALHYPVLFIHGAGFRDKTLGVNYWGRIPKHYVENGISVYYGGTDAWGSIEKNGELIQTRIHEILKTEKTDKVNIIAHSRGGLEARYVINELAMAEKIASLTTISTPHHGSKAMNIALRFPEKLYEFISFFINIWFKIAGDKYPDFFRSSRQLSEKKCSEFNSKYPNKESVYYQSYASELKYFFGDLLFLFTYPLIKIFDGKNDGLCPVESAKWGEFKGVITTKGLFGISHSGVIDLYRLKYKGLDLIQLYMEILKTLSERGC</sequence>
<protein>
    <recommendedName>
        <fullName evidence="1">DUF676 domain-containing protein</fullName>
    </recommendedName>
</protein>
<dbReference type="EMBL" id="CP067089">
    <property type="protein sequence ID" value="QQO09131.1"/>
    <property type="molecule type" value="Genomic_DNA"/>
</dbReference>
<dbReference type="Pfam" id="PF05057">
    <property type="entry name" value="DUF676"/>
    <property type="match status" value="1"/>
</dbReference>
<keyword evidence="3" id="KW-1185">Reference proteome</keyword>
<dbReference type="SUPFAM" id="SSF53474">
    <property type="entry name" value="alpha/beta-Hydrolases"/>
    <property type="match status" value="1"/>
</dbReference>
<dbReference type="InterPro" id="IPR007751">
    <property type="entry name" value="DUF676_lipase-like"/>
</dbReference>
<proteinExistence type="predicted"/>
<gene>
    <name evidence="2" type="ORF">JFL75_19720</name>
</gene>
<dbReference type="RefSeq" id="WP_215626436.1">
    <property type="nucleotide sequence ID" value="NZ_CP067089.2"/>
</dbReference>
<organism evidence="2 3">
    <name type="scientific">Breznakiella homolactica</name>
    <dbReference type="NCBI Taxonomy" id="2798577"/>
    <lineage>
        <taxon>Bacteria</taxon>
        <taxon>Pseudomonadati</taxon>
        <taxon>Spirochaetota</taxon>
        <taxon>Spirochaetia</taxon>
        <taxon>Spirochaetales</taxon>
        <taxon>Breznakiellaceae</taxon>
        <taxon>Breznakiella</taxon>
    </lineage>
</organism>
<dbReference type="Gene3D" id="3.40.50.1820">
    <property type="entry name" value="alpha/beta hydrolase"/>
    <property type="match status" value="1"/>
</dbReference>
<evidence type="ECO:0000313" key="2">
    <source>
        <dbReference type="EMBL" id="QQO09131.1"/>
    </source>
</evidence>
<reference evidence="2" key="1">
    <citation type="submission" date="2021-01" db="EMBL/GenBank/DDBJ databases">
        <title>Description of Breznakiella homolactica.</title>
        <authorList>
            <person name="Song Y."/>
            <person name="Brune A."/>
        </authorList>
    </citation>
    <scope>NUCLEOTIDE SEQUENCE</scope>
    <source>
        <strain evidence="2">RmG30</strain>
    </source>
</reference>
<dbReference type="InterPro" id="IPR029058">
    <property type="entry name" value="AB_hydrolase_fold"/>
</dbReference>
<feature type="domain" description="DUF676" evidence="1">
    <location>
        <begin position="49"/>
        <end position="130"/>
    </location>
</feature>
<dbReference type="Proteomes" id="UP000595917">
    <property type="component" value="Chromosome"/>
</dbReference>
<evidence type="ECO:0000259" key="1">
    <source>
        <dbReference type="Pfam" id="PF05057"/>
    </source>
</evidence>
<accession>A0A7T7XMQ0</accession>
<dbReference type="AlphaFoldDB" id="A0A7T7XMQ0"/>
<dbReference type="KEGG" id="bhc:JFL75_19720"/>
<evidence type="ECO:0000313" key="3">
    <source>
        <dbReference type="Proteomes" id="UP000595917"/>
    </source>
</evidence>